<dbReference type="NCBIfam" id="TIGR00912">
    <property type="entry name" value="2A0309"/>
    <property type="match status" value="1"/>
</dbReference>
<evidence type="ECO:0000256" key="7">
    <source>
        <dbReference type="ARBA" id="ARBA00023136"/>
    </source>
</evidence>
<accession>A0A6N8FLM1</accession>
<sequence>MEQSKGKIGIKEFIALTILMTGTKLADDTPAIIYEELQNAGWIAPLIVGALSIIPIALLIRVVTSYQDKGLIQVIDHLFGRFIGFLIIFILWGISFFALIIDTAIYTDIIGTMYYSRTPTIAIYALLMAVCAYGGKKGFEQIGSISWAVLPYIKVSVLIALVLSFFQGQTSYLFPILGPGEWEVIKESSLKLSIFGDFIFIFILVPFIKSTKDFNRGVWISLCIIVAEVTLAMMIYVVMFDYQSVMMLNYPYHELIRTVQLGFLTNMETFFFPFWLIASFVRFTVYMYIAAMLFGRLFKIKEFEYAIPALATLVVFVGSIPESPTQSIFEIRARLIDVSTPIYIILPLLIWIVAKFKGDLKHDKAKESI</sequence>
<keyword evidence="6 8" id="KW-1133">Transmembrane helix</keyword>
<evidence type="ECO:0000313" key="9">
    <source>
        <dbReference type="EMBL" id="MUK90263.1"/>
    </source>
</evidence>
<feature type="transmembrane region" description="Helical" evidence="8">
    <location>
        <begin position="303"/>
        <end position="321"/>
    </location>
</feature>
<keyword evidence="5 8" id="KW-0812">Transmembrane</keyword>
<feature type="transmembrane region" description="Helical" evidence="8">
    <location>
        <begin position="219"/>
        <end position="239"/>
    </location>
</feature>
<reference evidence="9 10" key="1">
    <citation type="submission" date="2019-11" db="EMBL/GenBank/DDBJ databases">
        <authorList>
            <person name="Li X."/>
        </authorList>
    </citation>
    <scope>NUCLEOTIDE SEQUENCE [LARGE SCALE GENOMIC DNA]</scope>
    <source>
        <strain evidence="9 10">L9</strain>
    </source>
</reference>
<feature type="transmembrane region" description="Helical" evidence="8">
    <location>
        <begin position="147"/>
        <end position="168"/>
    </location>
</feature>
<evidence type="ECO:0000256" key="6">
    <source>
        <dbReference type="ARBA" id="ARBA00022989"/>
    </source>
</evidence>
<evidence type="ECO:0000256" key="3">
    <source>
        <dbReference type="ARBA" id="ARBA00022448"/>
    </source>
</evidence>
<keyword evidence="10" id="KW-1185">Reference proteome</keyword>
<evidence type="ECO:0000256" key="2">
    <source>
        <dbReference type="ARBA" id="ARBA00007998"/>
    </source>
</evidence>
<evidence type="ECO:0000256" key="5">
    <source>
        <dbReference type="ARBA" id="ARBA00022692"/>
    </source>
</evidence>
<name>A0A6N8FLM1_9BACI</name>
<evidence type="ECO:0000256" key="8">
    <source>
        <dbReference type="SAM" id="Phobius"/>
    </source>
</evidence>
<comment type="similarity">
    <text evidence="2">Belongs to the amino acid-polyamine-organocation (APC) superfamily. Spore germination protein (SGP) (TC 2.A.3.9) family.</text>
</comment>
<keyword evidence="3" id="KW-0813">Transport</keyword>
<keyword evidence="4" id="KW-0309">Germination</keyword>
<evidence type="ECO:0000256" key="1">
    <source>
        <dbReference type="ARBA" id="ARBA00004141"/>
    </source>
</evidence>
<dbReference type="Proteomes" id="UP000469125">
    <property type="component" value="Unassembled WGS sequence"/>
</dbReference>
<dbReference type="PANTHER" id="PTHR34975">
    <property type="entry name" value="SPORE GERMINATION PROTEIN A2"/>
    <property type="match status" value="1"/>
</dbReference>
<evidence type="ECO:0000256" key="4">
    <source>
        <dbReference type="ARBA" id="ARBA00022544"/>
    </source>
</evidence>
<proteinExistence type="inferred from homology"/>
<protein>
    <submittedName>
        <fullName evidence="9">Endospore germination permease</fullName>
    </submittedName>
</protein>
<feature type="transmembrane region" description="Helical" evidence="8">
    <location>
        <begin position="270"/>
        <end position="291"/>
    </location>
</feature>
<dbReference type="Pfam" id="PF03845">
    <property type="entry name" value="Spore_permease"/>
    <property type="match status" value="1"/>
</dbReference>
<evidence type="ECO:0000313" key="10">
    <source>
        <dbReference type="Proteomes" id="UP000469125"/>
    </source>
</evidence>
<dbReference type="EMBL" id="WOCA01000019">
    <property type="protein sequence ID" value="MUK90263.1"/>
    <property type="molecule type" value="Genomic_DNA"/>
</dbReference>
<comment type="caution">
    <text evidence="9">The sequence shown here is derived from an EMBL/GenBank/DDBJ whole genome shotgun (WGS) entry which is preliminary data.</text>
</comment>
<dbReference type="InterPro" id="IPR004761">
    <property type="entry name" value="Spore_GerAB"/>
</dbReference>
<dbReference type="GO" id="GO:0009847">
    <property type="term" value="P:spore germination"/>
    <property type="evidence" value="ECO:0007669"/>
    <property type="project" value="InterPro"/>
</dbReference>
<feature type="transmembrane region" description="Helical" evidence="8">
    <location>
        <begin position="113"/>
        <end position="135"/>
    </location>
</feature>
<dbReference type="AlphaFoldDB" id="A0A6N8FLM1"/>
<dbReference type="GO" id="GO:0016020">
    <property type="term" value="C:membrane"/>
    <property type="evidence" value="ECO:0007669"/>
    <property type="project" value="UniProtKB-SubCell"/>
</dbReference>
<feature type="transmembrane region" description="Helical" evidence="8">
    <location>
        <begin position="42"/>
        <end position="66"/>
    </location>
</feature>
<feature type="transmembrane region" description="Helical" evidence="8">
    <location>
        <begin position="78"/>
        <end position="101"/>
    </location>
</feature>
<feature type="transmembrane region" description="Helical" evidence="8">
    <location>
        <begin position="333"/>
        <end position="354"/>
    </location>
</feature>
<dbReference type="PANTHER" id="PTHR34975:SF2">
    <property type="entry name" value="SPORE GERMINATION PROTEIN A2"/>
    <property type="match status" value="1"/>
</dbReference>
<comment type="subcellular location">
    <subcellularLocation>
        <location evidence="1">Membrane</location>
        <topology evidence="1">Multi-pass membrane protein</topology>
    </subcellularLocation>
</comment>
<dbReference type="RefSeq" id="WP_155670903.1">
    <property type="nucleotide sequence ID" value="NZ_WOCA01000019.1"/>
</dbReference>
<organism evidence="9 10">
    <name type="scientific">Ornithinibacillus caprae</name>
    <dbReference type="NCBI Taxonomy" id="2678566"/>
    <lineage>
        <taxon>Bacteria</taxon>
        <taxon>Bacillati</taxon>
        <taxon>Bacillota</taxon>
        <taxon>Bacilli</taxon>
        <taxon>Bacillales</taxon>
        <taxon>Bacillaceae</taxon>
        <taxon>Ornithinibacillus</taxon>
    </lineage>
</organism>
<gene>
    <name evidence="9" type="ORF">GMD78_17965</name>
</gene>
<keyword evidence="7 8" id="KW-0472">Membrane</keyword>